<evidence type="ECO:0000256" key="3">
    <source>
        <dbReference type="ARBA" id="ARBA00022989"/>
    </source>
</evidence>
<dbReference type="InterPro" id="IPR035906">
    <property type="entry name" value="MetI-like_sf"/>
</dbReference>
<dbReference type="GO" id="GO:0016020">
    <property type="term" value="C:membrane"/>
    <property type="evidence" value="ECO:0007669"/>
    <property type="project" value="UniProtKB-SubCell"/>
</dbReference>
<comment type="caution">
    <text evidence="5">The sequence shown here is derived from an EMBL/GenBank/DDBJ whole genome shotgun (WGS) entry which is preliminary data.</text>
</comment>
<keyword evidence="3" id="KW-1133">Transmembrane helix</keyword>
<sequence>MIATWCFIFIGVMRELSAAIVLFTSQTKVLSVLIYDLNESGDLAAISVLGIAMLGCSGDTQRATHAECDHLCGGARGEPNPDVWRRCGGEVKEQLAT</sequence>
<proteinExistence type="predicted"/>
<dbReference type="SUPFAM" id="SSF161098">
    <property type="entry name" value="MetI-like"/>
    <property type="match status" value="1"/>
</dbReference>
<evidence type="ECO:0000256" key="1">
    <source>
        <dbReference type="ARBA" id="ARBA00004141"/>
    </source>
</evidence>
<dbReference type="Proteomes" id="UP000052023">
    <property type="component" value="Unassembled WGS sequence"/>
</dbReference>
<evidence type="ECO:0000313" key="5">
    <source>
        <dbReference type="EMBL" id="KRR30489.1"/>
    </source>
</evidence>
<accession>A0A0R3NDW4</accession>
<evidence type="ECO:0000256" key="4">
    <source>
        <dbReference type="ARBA" id="ARBA00023136"/>
    </source>
</evidence>
<protein>
    <submittedName>
        <fullName evidence="5">Uncharacterized protein</fullName>
    </submittedName>
</protein>
<reference evidence="5 6" key="1">
    <citation type="submission" date="2014-03" db="EMBL/GenBank/DDBJ databases">
        <title>Bradyrhizobium valentinum sp. nov., isolated from effective nodules of Lupinus mariae-josephae, a lupine endemic of basic-lime soils in Eastern Spain.</title>
        <authorList>
            <person name="Duran D."/>
            <person name="Rey L."/>
            <person name="Navarro A."/>
            <person name="Busquets A."/>
            <person name="Imperial J."/>
            <person name="Ruiz-Argueso T."/>
        </authorList>
    </citation>
    <scope>NUCLEOTIDE SEQUENCE [LARGE SCALE GENOMIC DNA]</scope>
    <source>
        <strain evidence="5 6">Ro19</strain>
    </source>
</reference>
<keyword evidence="4" id="KW-0472">Membrane</keyword>
<comment type="subcellular location">
    <subcellularLocation>
        <location evidence="1">Membrane</location>
        <topology evidence="1">Multi-pass membrane protein</topology>
    </subcellularLocation>
</comment>
<dbReference type="AlphaFoldDB" id="A0A0R3NDW4"/>
<keyword evidence="6" id="KW-1185">Reference proteome</keyword>
<evidence type="ECO:0000256" key="2">
    <source>
        <dbReference type="ARBA" id="ARBA00022692"/>
    </source>
</evidence>
<dbReference type="EMBL" id="LLYA01000001">
    <property type="protein sequence ID" value="KRR30489.1"/>
    <property type="molecule type" value="Genomic_DNA"/>
</dbReference>
<evidence type="ECO:0000313" key="6">
    <source>
        <dbReference type="Proteomes" id="UP000052023"/>
    </source>
</evidence>
<dbReference type="RefSeq" id="WP_057841372.1">
    <property type="nucleotide sequence ID" value="NZ_LLYA01000001.1"/>
</dbReference>
<organism evidence="5 6">
    <name type="scientific">Bradyrhizobium retamae</name>
    <dbReference type="NCBI Taxonomy" id="1300035"/>
    <lineage>
        <taxon>Bacteria</taxon>
        <taxon>Pseudomonadati</taxon>
        <taxon>Pseudomonadota</taxon>
        <taxon>Alphaproteobacteria</taxon>
        <taxon>Hyphomicrobiales</taxon>
        <taxon>Nitrobacteraceae</taxon>
        <taxon>Bradyrhizobium</taxon>
    </lineage>
</organism>
<gene>
    <name evidence="5" type="ORF">CQ13_02330</name>
</gene>
<name>A0A0R3NDW4_9BRAD</name>
<keyword evidence="2" id="KW-0812">Transmembrane</keyword>